<keyword evidence="2" id="KW-0229">DNA integration</keyword>
<name>A0ABW9WGY3_9BURK</name>
<proteinExistence type="inferred from homology"/>
<keyword evidence="3" id="KW-0238">DNA-binding</keyword>
<evidence type="ECO:0000256" key="3">
    <source>
        <dbReference type="ARBA" id="ARBA00023125"/>
    </source>
</evidence>
<dbReference type="InterPro" id="IPR013762">
    <property type="entry name" value="Integrase-like_cat_sf"/>
</dbReference>
<evidence type="ECO:0000256" key="2">
    <source>
        <dbReference type="ARBA" id="ARBA00022908"/>
    </source>
</evidence>
<dbReference type="InterPro" id="IPR002104">
    <property type="entry name" value="Integrase_catalytic"/>
</dbReference>
<dbReference type="Pfam" id="PF00589">
    <property type="entry name" value="Phage_integrase"/>
    <property type="match status" value="1"/>
</dbReference>
<dbReference type="Gene3D" id="1.10.150.130">
    <property type="match status" value="1"/>
</dbReference>
<evidence type="ECO:0000259" key="5">
    <source>
        <dbReference type="PROSITE" id="PS51898"/>
    </source>
</evidence>
<dbReference type="InterPro" id="IPR011010">
    <property type="entry name" value="DNA_brk_join_enz"/>
</dbReference>
<organism evidence="6 7">
    <name type="scientific">Duganella margarita</name>
    <dbReference type="NCBI Taxonomy" id="2692170"/>
    <lineage>
        <taxon>Bacteria</taxon>
        <taxon>Pseudomonadati</taxon>
        <taxon>Pseudomonadota</taxon>
        <taxon>Betaproteobacteria</taxon>
        <taxon>Burkholderiales</taxon>
        <taxon>Oxalobacteraceae</taxon>
        <taxon>Telluria group</taxon>
        <taxon>Duganella</taxon>
    </lineage>
</organism>
<dbReference type="PROSITE" id="PS51898">
    <property type="entry name" value="TYR_RECOMBINASE"/>
    <property type="match status" value="1"/>
</dbReference>
<dbReference type="InterPro" id="IPR022000">
    <property type="entry name" value="Min27-like_integrase_DNA_bind"/>
</dbReference>
<dbReference type="InterPro" id="IPR050090">
    <property type="entry name" value="Tyrosine_recombinase_XerCD"/>
</dbReference>
<evidence type="ECO:0000256" key="4">
    <source>
        <dbReference type="ARBA" id="ARBA00023172"/>
    </source>
</evidence>
<evidence type="ECO:0000313" key="7">
    <source>
        <dbReference type="Proteomes" id="UP000466332"/>
    </source>
</evidence>
<keyword evidence="7" id="KW-1185">Reference proteome</keyword>
<comment type="caution">
    <text evidence="6">The sequence shown here is derived from an EMBL/GenBank/DDBJ whole genome shotgun (WGS) entry which is preliminary data.</text>
</comment>
<dbReference type="EMBL" id="WWCS01000007">
    <property type="protein sequence ID" value="MYN40314.1"/>
    <property type="molecule type" value="Genomic_DNA"/>
</dbReference>
<dbReference type="PANTHER" id="PTHR30349:SF41">
    <property type="entry name" value="INTEGRASE_RECOMBINASE PROTEIN MJ0367-RELATED"/>
    <property type="match status" value="1"/>
</dbReference>
<accession>A0ABW9WGY3</accession>
<feature type="domain" description="Tyr recombinase" evidence="5">
    <location>
        <begin position="202"/>
        <end position="393"/>
    </location>
</feature>
<sequence>MGARNSGQGIELRKGVRSETIRIVFSLDGKRCRESLPLAHTKTNIAYARRLQTEVQIAIARGTFSYEAFFPNSVTAKKIRSTKASLIAASAKSIPTIGDLIRDALELSRKTIEHSSFLCYQQIAETHLFPRWDSTPANEFSAKDLRLWIMDLPGKRKTIQLILTPLRNATAQGVADNLIDEDPFDRIKLSKLISKEQRTSEFTADPFDIDEIEAILAACVGPEERNMVLFAFTTGMRPSEYIALRWRACNAPSHYVTVAASFVDGQAKERAKTDAGLRRIDLRIGAKVALESQFAYTGDVNDLVFLNPRTREQWKGDKPIYRRWQRILRKAGVRFRNPYQTRHTFASTLLMLGAVPLYVASQMGHADTMMITRNYGKWIKTGLDGDRRARLLQLYQQTDPNRANEFPIFA</sequence>
<dbReference type="Pfam" id="PF12167">
    <property type="entry name" value="Arm-DNA-bind_2"/>
    <property type="match status" value="1"/>
</dbReference>
<dbReference type="InterPro" id="IPR010998">
    <property type="entry name" value="Integrase_recombinase_N"/>
</dbReference>
<dbReference type="CDD" id="cd01189">
    <property type="entry name" value="INT_ICEBs1_C_like"/>
    <property type="match status" value="1"/>
</dbReference>
<dbReference type="Gene3D" id="1.10.443.10">
    <property type="entry name" value="Intergrase catalytic core"/>
    <property type="match status" value="1"/>
</dbReference>
<evidence type="ECO:0000256" key="1">
    <source>
        <dbReference type="ARBA" id="ARBA00008857"/>
    </source>
</evidence>
<reference evidence="6 7" key="1">
    <citation type="submission" date="2019-12" db="EMBL/GenBank/DDBJ databases">
        <title>Novel species isolated from a subtropical stream in China.</title>
        <authorList>
            <person name="Lu H."/>
        </authorList>
    </citation>
    <scope>NUCLEOTIDE SEQUENCE [LARGE SCALE GENOMIC DNA]</scope>
    <source>
        <strain evidence="6 7">FT109W</strain>
    </source>
</reference>
<dbReference type="SUPFAM" id="SSF56349">
    <property type="entry name" value="DNA breaking-rejoining enzymes"/>
    <property type="match status" value="1"/>
</dbReference>
<gene>
    <name evidence="6" type="ORF">GTP55_13100</name>
</gene>
<evidence type="ECO:0000313" key="6">
    <source>
        <dbReference type="EMBL" id="MYN40314.1"/>
    </source>
</evidence>
<dbReference type="RefSeq" id="WP_161045377.1">
    <property type="nucleotide sequence ID" value="NZ_WWCS01000007.1"/>
</dbReference>
<protein>
    <submittedName>
        <fullName evidence="6">DUF3596 domain-containing protein</fullName>
    </submittedName>
</protein>
<dbReference type="Proteomes" id="UP000466332">
    <property type="component" value="Unassembled WGS sequence"/>
</dbReference>
<dbReference type="PANTHER" id="PTHR30349">
    <property type="entry name" value="PHAGE INTEGRASE-RELATED"/>
    <property type="match status" value="1"/>
</dbReference>
<keyword evidence="4" id="KW-0233">DNA recombination</keyword>
<comment type="similarity">
    <text evidence="1">Belongs to the 'phage' integrase family.</text>
</comment>